<evidence type="ECO:0000256" key="1">
    <source>
        <dbReference type="SAM" id="MobiDB-lite"/>
    </source>
</evidence>
<dbReference type="Pfam" id="PF13560">
    <property type="entry name" value="HTH_31"/>
    <property type="match status" value="1"/>
</dbReference>
<dbReference type="SUPFAM" id="SSF47413">
    <property type="entry name" value="lambda repressor-like DNA-binding domains"/>
    <property type="match status" value="1"/>
</dbReference>
<accession>A0ABP7LG17</accession>
<proteinExistence type="predicted"/>
<evidence type="ECO:0000313" key="4">
    <source>
        <dbReference type="Proteomes" id="UP001501000"/>
    </source>
</evidence>
<dbReference type="InterPro" id="IPR043917">
    <property type="entry name" value="DUF5753"/>
</dbReference>
<name>A0ABP7LG17_9ACTN</name>
<comment type="caution">
    <text evidence="3">The sequence shown here is derived from an EMBL/GenBank/DDBJ whole genome shotgun (WGS) entry which is preliminary data.</text>
</comment>
<reference evidence="4" key="1">
    <citation type="journal article" date="2019" name="Int. J. Syst. Evol. Microbiol.">
        <title>The Global Catalogue of Microorganisms (GCM) 10K type strain sequencing project: providing services to taxonomists for standard genome sequencing and annotation.</title>
        <authorList>
            <consortium name="The Broad Institute Genomics Platform"/>
            <consortium name="The Broad Institute Genome Sequencing Center for Infectious Disease"/>
            <person name="Wu L."/>
            <person name="Ma J."/>
        </authorList>
    </citation>
    <scope>NUCLEOTIDE SEQUENCE [LARGE SCALE GENOMIC DNA]</scope>
    <source>
        <strain evidence="4">JCM 16956</strain>
    </source>
</reference>
<dbReference type="SMART" id="SM00530">
    <property type="entry name" value="HTH_XRE"/>
    <property type="match status" value="1"/>
</dbReference>
<dbReference type="PROSITE" id="PS50943">
    <property type="entry name" value="HTH_CROC1"/>
    <property type="match status" value="1"/>
</dbReference>
<protein>
    <recommendedName>
        <fullName evidence="2">HTH cro/C1-type domain-containing protein</fullName>
    </recommendedName>
</protein>
<evidence type="ECO:0000313" key="3">
    <source>
        <dbReference type="EMBL" id="GAA3901169.1"/>
    </source>
</evidence>
<dbReference type="InterPro" id="IPR010982">
    <property type="entry name" value="Lambda_DNA-bd_dom_sf"/>
</dbReference>
<dbReference type="Pfam" id="PF19054">
    <property type="entry name" value="DUF5753"/>
    <property type="match status" value="1"/>
</dbReference>
<evidence type="ECO:0000259" key="2">
    <source>
        <dbReference type="PROSITE" id="PS50943"/>
    </source>
</evidence>
<gene>
    <name evidence="3" type="ORF">GCM10022244_09220</name>
</gene>
<feature type="domain" description="HTH cro/C1-type" evidence="2">
    <location>
        <begin position="136"/>
        <end position="189"/>
    </location>
</feature>
<dbReference type="InterPro" id="IPR001387">
    <property type="entry name" value="Cro/C1-type_HTH"/>
</dbReference>
<keyword evidence="4" id="KW-1185">Reference proteome</keyword>
<sequence>MTNGSDTRALAAPSPPAALRECSRAWSRRVKGGRSPSRSDATAGSALEAAAEGATLGGRPHQKPAKPGTPLCAARCRVRLVTQVPPIEGRFALSGPAPRRARYAPPQADNGGDFLVVNVRDLDPSASPLSYYGSELRRLREAAGLRQAQLGEIVYCTGSLIGQIETAKKVPTRDFSERIDAALMTGGVFSRLIGLVLRSQLPNWFQPYAEMEAKAAYISTYQSQMVYGLLQTEAYARAVMATGLPDNLEELVAARMDRQRLLTRERPPMVWVVLDEAALCRPIGSSKVMRAQLEHLLSFRRERWVRIQVLPFAAGEHASLIGSFNALRFDDDPDIVYTEDLISGHMTANPETVKEAALRYAHLQASALSVEDSAELIMRVMEDRYGDRTGHGRRALA</sequence>
<organism evidence="3 4">
    <name type="scientific">Streptomyces gulbargensis</name>
    <dbReference type="NCBI Taxonomy" id="364901"/>
    <lineage>
        <taxon>Bacteria</taxon>
        <taxon>Bacillati</taxon>
        <taxon>Actinomycetota</taxon>
        <taxon>Actinomycetes</taxon>
        <taxon>Kitasatosporales</taxon>
        <taxon>Streptomycetaceae</taxon>
        <taxon>Streptomyces</taxon>
    </lineage>
</organism>
<dbReference type="Proteomes" id="UP001501000">
    <property type="component" value="Unassembled WGS sequence"/>
</dbReference>
<dbReference type="Gene3D" id="1.10.260.40">
    <property type="entry name" value="lambda repressor-like DNA-binding domains"/>
    <property type="match status" value="1"/>
</dbReference>
<dbReference type="CDD" id="cd00093">
    <property type="entry name" value="HTH_XRE"/>
    <property type="match status" value="1"/>
</dbReference>
<feature type="region of interest" description="Disordered" evidence="1">
    <location>
        <begin position="1"/>
        <end position="47"/>
    </location>
</feature>
<dbReference type="EMBL" id="BAABAJ010000002">
    <property type="protein sequence ID" value="GAA3901169.1"/>
    <property type="molecule type" value="Genomic_DNA"/>
</dbReference>